<evidence type="ECO:0000313" key="2">
    <source>
        <dbReference type="Proteomes" id="UP000257323"/>
    </source>
</evidence>
<proteinExistence type="predicted"/>
<sequence>MKKLLFLIIILGAGYLAYDHFFKTTPEEDAVIALEKEFQTATQNYIVANRQAAEPGLVVISDPEKAENQVKAVRNKLKELLPTLTEEKAIARAQELESNIKTFCEKNDIE</sequence>
<evidence type="ECO:0000313" key="1">
    <source>
        <dbReference type="EMBL" id="RFT14678.1"/>
    </source>
</evidence>
<protein>
    <submittedName>
        <fullName evidence="1">Uncharacterized protein</fullName>
    </submittedName>
</protein>
<dbReference type="Proteomes" id="UP000257323">
    <property type="component" value="Unassembled WGS sequence"/>
</dbReference>
<organism evidence="1 2">
    <name type="scientific">Candidatus Saccharicenans subterraneus</name>
    <dbReference type="NCBI Taxonomy" id="2508984"/>
    <lineage>
        <taxon>Bacteria</taxon>
        <taxon>Candidatus Aminicenantota</taxon>
        <taxon>Candidatus Aminicenantia</taxon>
        <taxon>Candidatus Aminicenantales</taxon>
        <taxon>Candidatus Saccharicenantaceae</taxon>
        <taxon>Candidatus Saccharicenans</taxon>
    </lineage>
</organism>
<reference evidence="1 2" key="1">
    <citation type="submission" date="2018-08" db="EMBL/GenBank/DDBJ databases">
        <title>Genome analysis of the thermophilic bacterium of the candidate phylum Aminicenantes from deep subsurface aquifer revealed its physiology and ecological role.</title>
        <authorList>
            <person name="Kadnikov V.V."/>
            <person name="Mardanov A.V."/>
            <person name="Beletsky A.V."/>
            <person name="Karnachuk O.V."/>
            <person name="Ravin N.V."/>
        </authorList>
    </citation>
    <scope>NUCLEOTIDE SEQUENCE [LARGE SCALE GENOMIC DNA]</scope>
    <source>
        <strain evidence="1">BY38</strain>
    </source>
</reference>
<comment type="caution">
    <text evidence="1">The sequence shown here is derived from an EMBL/GenBank/DDBJ whole genome shotgun (WGS) entry which is preliminary data.</text>
</comment>
<dbReference type="AlphaFoldDB" id="A0A3E2BIW8"/>
<name>A0A3E2BIW8_9BACT</name>
<dbReference type="EMBL" id="QUAH01000024">
    <property type="protein sequence ID" value="RFT14678.1"/>
    <property type="molecule type" value="Genomic_DNA"/>
</dbReference>
<accession>A0A3E2BIW8</accession>
<gene>
    <name evidence="1" type="ORF">OP8BY_2504</name>
</gene>